<dbReference type="Gene3D" id="3.40.140.10">
    <property type="entry name" value="Cytidine Deaminase, domain 2"/>
    <property type="match status" value="1"/>
</dbReference>
<dbReference type="RefSeq" id="WP_150476563.1">
    <property type="nucleotide sequence ID" value="NZ_CP023695.1"/>
</dbReference>
<dbReference type="PROSITE" id="PS51747">
    <property type="entry name" value="CYT_DCMP_DEAMINASES_2"/>
    <property type="match status" value="1"/>
</dbReference>
<reference evidence="3 4" key="1">
    <citation type="submission" date="2017-09" db="EMBL/GenBank/DDBJ databases">
        <authorList>
            <person name="Lee N."/>
            <person name="Cho B.-K."/>
        </authorList>
    </citation>
    <scope>NUCLEOTIDE SEQUENCE [LARGE SCALE GENOMIC DNA]</scope>
    <source>
        <strain evidence="3 4">ATCC 12461</strain>
    </source>
</reference>
<proteinExistence type="predicted"/>
<feature type="region of interest" description="Disordered" evidence="1">
    <location>
        <begin position="1"/>
        <end position="23"/>
    </location>
</feature>
<name>A0A5J6HHK8_STRAD</name>
<dbReference type="Pfam" id="PF00383">
    <property type="entry name" value="dCMP_cyt_deam_1"/>
    <property type="match status" value="1"/>
</dbReference>
<feature type="domain" description="CMP/dCMP-type deaminase" evidence="2">
    <location>
        <begin position="25"/>
        <end position="148"/>
    </location>
</feature>
<dbReference type="InterPro" id="IPR016193">
    <property type="entry name" value="Cytidine_deaminase-like"/>
</dbReference>
<dbReference type="InterPro" id="IPR002125">
    <property type="entry name" value="CMP_dCMP_dom"/>
</dbReference>
<organism evidence="3 4">
    <name type="scientific">Streptomyces alboniger</name>
    <dbReference type="NCBI Taxonomy" id="132473"/>
    <lineage>
        <taxon>Bacteria</taxon>
        <taxon>Bacillati</taxon>
        <taxon>Actinomycetota</taxon>
        <taxon>Actinomycetes</taxon>
        <taxon>Kitasatosporales</taxon>
        <taxon>Streptomycetaceae</taxon>
        <taxon>Streptomyces</taxon>
        <taxon>Streptomyces aurantiacus group</taxon>
    </lineage>
</organism>
<feature type="region of interest" description="Disordered" evidence="1">
    <location>
        <begin position="97"/>
        <end position="117"/>
    </location>
</feature>
<keyword evidence="4" id="KW-1185">Reference proteome</keyword>
<evidence type="ECO:0000313" key="3">
    <source>
        <dbReference type="EMBL" id="QEV16687.1"/>
    </source>
</evidence>
<dbReference type="KEGG" id="salw:CP975_03455"/>
<dbReference type="OrthoDB" id="9800865at2"/>
<protein>
    <recommendedName>
        <fullName evidence="2">CMP/dCMP-type deaminase domain-containing protein</fullName>
    </recommendedName>
</protein>
<evidence type="ECO:0000313" key="4">
    <source>
        <dbReference type="Proteomes" id="UP000326553"/>
    </source>
</evidence>
<accession>A0A5J6HHK8</accession>
<evidence type="ECO:0000259" key="2">
    <source>
        <dbReference type="PROSITE" id="PS51747"/>
    </source>
</evidence>
<dbReference type="GO" id="GO:0003824">
    <property type="term" value="F:catalytic activity"/>
    <property type="evidence" value="ECO:0007669"/>
    <property type="project" value="InterPro"/>
</dbReference>
<dbReference type="EMBL" id="CP023695">
    <property type="protein sequence ID" value="QEV16687.1"/>
    <property type="molecule type" value="Genomic_DNA"/>
</dbReference>
<dbReference type="Proteomes" id="UP000326553">
    <property type="component" value="Chromosome"/>
</dbReference>
<sequence length="165" mass="17324">MNDDVNEDRTPTACGRPGPGDQPTVADRAWLAIACRLATQCPPSDSAFSVGAVVVADDGTELARAHSRERDTDAHAEESVLAKVDAGDPRLSDATLYSSLGPCAEPSSRPRPRPLPRTRLIGESGLRRVVTACAWGAESLEAAGVTVLELPEYADAAKAPNAHLL</sequence>
<dbReference type="SUPFAM" id="SSF53927">
    <property type="entry name" value="Cytidine deaminase-like"/>
    <property type="match status" value="1"/>
</dbReference>
<dbReference type="AlphaFoldDB" id="A0A5J6HHK8"/>
<gene>
    <name evidence="3" type="ORF">CP975_03455</name>
</gene>
<evidence type="ECO:0000256" key="1">
    <source>
        <dbReference type="SAM" id="MobiDB-lite"/>
    </source>
</evidence>